<organism evidence="2">
    <name type="scientific">Streptomyces haneummycinicus</name>
    <dbReference type="NCBI Taxonomy" id="3074435"/>
    <lineage>
        <taxon>Bacteria</taxon>
        <taxon>Bacillati</taxon>
        <taxon>Actinomycetota</taxon>
        <taxon>Actinomycetes</taxon>
        <taxon>Kitasatosporales</taxon>
        <taxon>Streptomycetaceae</taxon>
        <taxon>Streptomyces</taxon>
    </lineage>
</organism>
<dbReference type="AlphaFoldDB" id="A0AAT9HV03"/>
<sequence length="99" mass="10414">MQHTVDGEQLELLVHGVPRLRFLALPGGDLGAEHDVAEQPLRGSSASFDGGRSSSIGNDMTSVGPGRSIHWMCSCSMASASTTITESSESGWIRIRASA</sequence>
<reference evidence="2" key="2">
    <citation type="submission" date="2024-07" db="EMBL/GenBank/DDBJ databases">
        <title>Streptomyces haneummycinica sp. nov., a new antibiotic-producing actinobacterium isolated from marine sediment.</title>
        <authorList>
            <person name="Uemura M."/>
            <person name="Hamada M."/>
            <person name="Hirano S."/>
            <person name="Kobayashi K."/>
            <person name="Ohshiro T."/>
            <person name="Kobayashi T."/>
            <person name="Terahara T."/>
        </authorList>
    </citation>
    <scope>NUCLEOTIDE SEQUENCE</scope>
    <source>
        <strain evidence="2">KM77-8</strain>
    </source>
</reference>
<reference evidence="2" key="1">
    <citation type="submission" date="2024-06" db="EMBL/GenBank/DDBJ databases">
        <authorList>
            <consortium name="consrtm"/>
            <person name="Uemura M."/>
            <person name="Terahara T."/>
        </authorList>
    </citation>
    <scope>NUCLEOTIDE SEQUENCE</scope>
    <source>
        <strain evidence="2">KM77-8</strain>
    </source>
</reference>
<gene>
    <name evidence="2" type="ORF">SHKM778_77420</name>
</gene>
<accession>A0AAT9HV03</accession>
<dbReference type="EMBL" id="AP035768">
    <property type="protein sequence ID" value="BFO21354.1"/>
    <property type="molecule type" value="Genomic_DNA"/>
</dbReference>
<proteinExistence type="predicted"/>
<feature type="compositionally biased region" description="Low complexity" evidence="1">
    <location>
        <begin position="43"/>
        <end position="55"/>
    </location>
</feature>
<protein>
    <submittedName>
        <fullName evidence="2">Uncharacterized protein</fullName>
    </submittedName>
</protein>
<evidence type="ECO:0000313" key="2">
    <source>
        <dbReference type="EMBL" id="BFO21354.1"/>
    </source>
</evidence>
<name>A0AAT9HV03_9ACTN</name>
<evidence type="ECO:0000256" key="1">
    <source>
        <dbReference type="SAM" id="MobiDB-lite"/>
    </source>
</evidence>
<feature type="region of interest" description="Disordered" evidence="1">
    <location>
        <begin position="37"/>
        <end position="61"/>
    </location>
</feature>